<dbReference type="EMBL" id="SWFS01000541">
    <property type="protein sequence ID" value="KAA8898547.1"/>
    <property type="molecule type" value="Genomic_DNA"/>
</dbReference>
<evidence type="ECO:0000256" key="4">
    <source>
        <dbReference type="ARBA" id="ARBA00022692"/>
    </source>
</evidence>
<dbReference type="GO" id="GO:0046872">
    <property type="term" value="F:metal ion binding"/>
    <property type="evidence" value="ECO:0007669"/>
    <property type="project" value="UniProtKB-KW"/>
</dbReference>
<keyword evidence="13" id="KW-1133">Transmembrane helix</keyword>
<protein>
    <recommendedName>
        <fullName evidence="14">Cytochrome b5 heme-binding domain-containing protein</fullName>
    </recommendedName>
</protein>
<dbReference type="SUPFAM" id="SSF55856">
    <property type="entry name" value="Cytochrome b5-like heme/steroid binding domain"/>
    <property type="match status" value="1"/>
</dbReference>
<keyword evidence="8" id="KW-0249">Electron transport</keyword>
<evidence type="ECO:0000259" key="14">
    <source>
        <dbReference type="PROSITE" id="PS50255"/>
    </source>
</evidence>
<accession>A0A6A1LTF0</accession>
<evidence type="ECO:0000256" key="2">
    <source>
        <dbReference type="ARBA" id="ARBA00022448"/>
    </source>
</evidence>
<evidence type="ECO:0000256" key="9">
    <source>
        <dbReference type="ARBA" id="ARBA00023004"/>
    </source>
</evidence>
<dbReference type="PROSITE" id="PS50255">
    <property type="entry name" value="CYTOCHROME_B5_2"/>
    <property type="match status" value="1"/>
</dbReference>
<keyword evidence="5" id="KW-0479">Metal-binding</keyword>
<organism evidence="15 16">
    <name type="scientific">Trichomonascus ciferrii</name>
    <dbReference type="NCBI Taxonomy" id="44093"/>
    <lineage>
        <taxon>Eukaryota</taxon>
        <taxon>Fungi</taxon>
        <taxon>Dikarya</taxon>
        <taxon>Ascomycota</taxon>
        <taxon>Saccharomycotina</taxon>
        <taxon>Dipodascomycetes</taxon>
        <taxon>Dipodascales</taxon>
        <taxon>Trichomonascaceae</taxon>
        <taxon>Trichomonascus</taxon>
        <taxon>Trichomonascus ciferrii complex</taxon>
    </lineage>
</organism>
<dbReference type="GO" id="GO:0020037">
    <property type="term" value="F:heme binding"/>
    <property type="evidence" value="ECO:0007669"/>
    <property type="project" value="TreeGrafter"/>
</dbReference>
<keyword evidence="6" id="KW-0256">Endoplasmic reticulum</keyword>
<comment type="caution">
    <text evidence="15">The sequence shown here is derived from an EMBL/GenBank/DDBJ whole genome shotgun (WGS) entry which is preliminary data.</text>
</comment>
<evidence type="ECO:0000256" key="12">
    <source>
        <dbReference type="ARBA" id="ARBA00038168"/>
    </source>
</evidence>
<dbReference type="Pfam" id="PF00173">
    <property type="entry name" value="Cyt-b5"/>
    <property type="match status" value="1"/>
</dbReference>
<evidence type="ECO:0000256" key="7">
    <source>
        <dbReference type="ARBA" id="ARBA00022848"/>
    </source>
</evidence>
<keyword evidence="2" id="KW-0813">Transport</keyword>
<keyword evidence="4 13" id="KW-0812">Transmembrane</keyword>
<evidence type="ECO:0000256" key="10">
    <source>
        <dbReference type="ARBA" id="ARBA00023136"/>
    </source>
</evidence>
<evidence type="ECO:0000256" key="5">
    <source>
        <dbReference type="ARBA" id="ARBA00022723"/>
    </source>
</evidence>
<name>A0A6A1LTF0_9ASCO</name>
<keyword evidence="3" id="KW-0349">Heme</keyword>
<dbReference type="SMART" id="SM01117">
    <property type="entry name" value="Cyt-b5"/>
    <property type="match status" value="1"/>
</dbReference>
<reference evidence="15" key="1">
    <citation type="journal article" date="2019" name="G3 (Bethesda)">
        <title>Genome Assemblies of Two Rare Opportunistic Yeast Pathogens: Diutina rugosa (syn. Candida rugosa) and Trichomonascus ciferrii (syn. Candida ciferrii).</title>
        <authorList>
            <person name="Mixao V."/>
            <person name="Saus E."/>
            <person name="Hansen A.P."/>
            <person name="Lass-Florl C."/>
            <person name="Gabaldon T."/>
        </authorList>
    </citation>
    <scope>NUCLEOTIDE SEQUENCE</scope>
    <source>
        <strain evidence="15">CBS 4856</strain>
    </source>
</reference>
<keyword evidence="10 13" id="KW-0472">Membrane</keyword>
<gene>
    <name evidence="15" type="ORF">TRICI_006502</name>
</gene>
<evidence type="ECO:0000256" key="6">
    <source>
        <dbReference type="ARBA" id="ARBA00022824"/>
    </source>
</evidence>
<evidence type="ECO:0000256" key="8">
    <source>
        <dbReference type="ARBA" id="ARBA00022982"/>
    </source>
</evidence>
<feature type="transmembrane region" description="Helical" evidence="13">
    <location>
        <begin position="115"/>
        <end position="133"/>
    </location>
</feature>
<proteinExistence type="inferred from homology"/>
<comment type="similarity">
    <text evidence="12">Belongs to the cytochrome b5 family.</text>
</comment>
<sequence>MQADDEHVPQETMAETKTDTKVYSADEIAKHTDRDDLWMVIKGRVGCSGGEEVLVDVGGKDATNEFLDVGHSDDAEEILEGLLVGNADPAEFQVKDTSAGTNVATTISQDSGSNSLIYLVLAAIVAAGAFYYLQITK</sequence>
<dbReference type="AlphaFoldDB" id="A0A6A1LTF0"/>
<dbReference type="Gene3D" id="3.10.120.10">
    <property type="entry name" value="Cytochrome b5-like heme/steroid binding domain"/>
    <property type="match status" value="2"/>
</dbReference>
<dbReference type="InterPro" id="IPR001199">
    <property type="entry name" value="Cyt_B5-like_heme/steroid-bd"/>
</dbReference>
<evidence type="ECO:0000256" key="1">
    <source>
        <dbReference type="ARBA" id="ARBA00004131"/>
    </source>
</evidence>
<dbReference type="PANTHER" id="PTHR19359:SF150">
    <property type="entry name" value="CYTOCHROME B5"/>
    <property type="match status" value="1"/>
</dbReference>
<dbReference type="InterPro" id="IPR050668">
    <property type="entry name" value="Cytochrome_b5"/>
</dbReference>
<evidence type="ECO:0000256" key="13">
    <source>
        <dbReference type="SAM" id="Phobius"/>
    </source>
</evidence>
<dbReference type="InterPro" id="IPR036400">
    <property type="entry name" value="Cyt_B5-like_heme/steroid_sf"/>
</dbReference>
<keyword evidence="9" id="KW-0408">Iron</keyword>
<keyword evidence="16" id="KW-1185">Reference proteome</keyword>
<evidence type="ECO:0000256" key="3">
    <source>
        <dbReference type="ARBA" id="ARBA00022617"/>
    </source>
</evidence>
<comment type="subcellular location">
    <subcellularLocation>
        <location evidence="1">Endoplasmic reticulum membrane</location>
        <topology evidence="1">Single-pass membrane protein</topology>
        <orientation evidence="1">Cytoplasmic side</orientation>
    </subcellularLocation>
    <subcellularLocation>
        <location evidence="11">Microsome membrane</location>
        <topology evidence="11">Single-pass membrane protein</topology>
        <orientation evidence="11">Cytoplasmic side</orientation>
    </subcellularLocation>
</comment>
<dbReference type="Proteomes" id="UP000761534">
    <property type="component" value="Unassembled WGS sequence"/>
</dbReference>
<dbReference type="OrthoDB" id="260519at2759"/>
<dbReference type="VEuPathDB" id="FungiDB:TRICI_006502"/>
<feature type="domain" description="Cytochrome b5 heme-binding" evidence="14">
    <location>
        <begin position="20"/>
        <end position="88"/>
    </location>
</feature>
<keyword evidence="7" id="KW-0492">Microsome</keyword>
<dbReference type="PANTHER" id="PTHR19359">
    <property type="entry name" value="CYTOCHROME B5"/>
    <property type="match status" value="1"/>
</dbReference>
<evidence type="ECO:0000313" key="15">
    <source>
        <dbReference type="EMBL" id="KAA8898547.1"/>
    </source>
</evidence>
<evidence type="ECO:0000256" key="11">
    <source>
        <dbReference type="ARBA" id="ARBA00037877"/>
    </source>
</evidence>
<dbReference type="GO" id="GO:0005789">
    <property type="term" value="C:endoplasmic reticulum membrane"/>
    <property type="evidence" value="ECO:0007669"/>
    <property type="project" value="UniProtKB-SubCell"/>
</dbReference>
<evidence type="ECO:0000313" key="16">
    <source>
        <dbReference type="Proteomes" id="UP000761534"/>
    </source>
</evidence>